<proteinExistence type="predicted"/>
<comment type="caution">
    <text evidence="1">The sequence shown here is derived from an EMBL/GenBank/DDBJ whole genome shotgun (WGS) entry which is preliminary data.</text>
</comment>
<accession>A0AAE0APZ7</accession>
<organism evidence="1 2">
    <name type="scientific">Dipteronia sinensis</name>
    <dbReference type="NCBI Taxonomy" id="43782"/>
    <lineage>
        <taxon>Eukaryota</taxon>
        <taxon>Viridiplantae</taxon>
        <taxon>Streptophyta</taxon>
        <taxon>Embryophyta</taxon>
        <taxon>Tracheophyta</taxon>
        <taxon>Spermatophyta</taxon>
        <taxon>Magnoliopsida</taxon>
        <taxon>eudicotyledons</taxon>
        <taxon>Gunneridae</taxon>
        <taxon>Pentapetalae</taxon>
        <taxon>rosids</taxon>
        <taxon>malvids</taxon>
        <taxon>Sapindales</taxon>
        <taxon>Sapindaceae</taxon>
        <taxon>Hippocastanoideae</taxon>
        <taxon>Acereae</taxon>
        <taxon>Dipteronia</taxon>
    </lineage>
</organism>
<dbReference type="Proteomes" id="UP001281410">
    <property type="component" value="Unassembled WGS sequence"/>
</dbReference>
<dbReference type="AlphaFoldDB" id="A0AAE0APZ7"/>
<protein>
    <recommendedName>
        <fullName evidence="3">Reverse transcriptase</fullName>
    </recommendedName>
</protein>
<evidence type="ECO:0000313" key="1">
    <source>
        <dbReference type="EMBL" id="KAK3222116.1"/>
    </source>
</evidence>
<name>A0AAE0APZ7_9ROSI</name>
<reference evidence="1" key="1">
    <citation type="journal article" date="2023" name="Plant J.">
        <title>Genome sequences and population genomics provide insights into the demographic history, inbreeding, and mutation load of two 'living fossil' tree species of Dipteronia.</title>
        <authorList>
            <person name="Feng Y."/>
            <person name="Comes H.P."/>
            <person name="Chen J."/>
            <person name="Zhu S."/>
            <person name="Lu R."/>
            <person name="Zhang X."/>
            <person name="Li P."/>
            <person name="Qiu J."/>
            <person name="Olsen K.M."/>
            <person name="Qiu Y."/>
        </authorList>
    </citation>
    <scope>NUCLEOTIDE SEQUENCE</scope>
    <source>
        <strain evidence="1">NBL</strain>
    </source>
</reference>
<gene>
    <name evidence="1" type="ORF">Dsin_009141</name>
</gene>
<dbReference type="EMBL" id="JANJYJ010000003">
    <property type="protein sequence ID" value="KAK3222116.1"/>
    <property type="molecule type" value="Genomic_DNA"/>
</dbReference>
<evidence type="ECO:0008006" key="3">
    <source>
        <dbReference type="Google" id="ProtNLM"/>
    </source>
</evidence>
<keyword evidence="2" id="KW-1185">Reference proteome</keyword>
<evidence type="ECO:0000313" key="2">
    <source>
        <dbReference type="Proteomes" id="UP001281410"/>
    </source>
</evidence>
<sequence length="287" mass="32273">MDLSAGQGSSFSGSGTILESSNTSRLVFDYNFTVLNQTVPVIDSLVQTVPTITGSFSFQCPPFPHAVHGVRNVCSGSSQISSSVAVCSSYKDFRSVIKECDLIGLRSQDFKALVRRIWSSSFMGKPPQVVINKLKRLKNALKTWNWEVFGDLNSNITRKSAELQSIQLQMSNLDFSEDLFLAESHVHHELNVLLRRQECFYRDRSRVKWLKDGDRNSSFFHASVRLETEFSLVEDVIPSLVTDVENAFLISIPSTNDIHDAVFAMDEAFAPGPDGFSGRWWVVTWFL</sequence>